<gene>
    <name evidence="2" type="ORF">NQ502_07830</name>
</gene>
<dbReference type="Gene3D" id="1.10.10.2840">
    <property type="entry name" value="PucR C-terminal helix-turn-helix domain"/>
    <property type="match status" value="1"/>
</dbReference>
<dbReference type="InterPro" id="IPR025736">
    <property type="entry name" value="PucR_C-HTH_dom"/>
</dbReference>
<evidence type="ECO:0000313" key="2">
    <source>
        <dbReference type="EMBL" id="UWP60927.1"/>
    </source>
</evidence>
<sequence>MDLSMKFLYLQLKKHYDVVSLNLPDNDNPLCSSVRLKPESIWIPARDTLYIMDCSREELKKSALPLSTRLILFDDAPPEDLAYPCLLFPASYSRSQILNDLLAIFYRYDRWSQEVTEAILKNQSLQEILHITQTVEENPMYFADPSFKMLAQVSQDLEEFSVIWRYQLRYGYLPFNVMMDLVETGELEMLHNAIPAIYADTKSFTSKFISKAIRYKGKVHGHFFIIQTYRHLNQCDLEIADYLGNLVSAAIYEDNNYLTMSTLYHEHFMIDILESTLRDTKLIKNQLKPLGWQLTGDYRLLGVFMPDDEDALKRNAITLLTDGWNAQAFLYDDYLIVVYNEPARKYSALLEHLHHFLKLLNRYASLSESFSNFTDMSLYYQQILFTLQHRSLGISDCRLFLYEDYFMAHLVHLAGDSLPEYKPVSGLRDYDMHNHSDYCHTLYTYLLCEQNSVRTAQMLFLHRNTLKYRMEKILDIIKVPLEHPMVRQRILFSLYRLENVKKE</sequence>
<name>A0ABY5VKT0_9FIRM</name>
<dbReference type="InterPro" id="IPR042070">
    <property type="entry name" value="PucR_C-HTH_sf"/>
</dbReference>
<reference evidence="2" key="1">
    <citation type="journal article" date="2022" name="Cell">
        <title>Design, construction, and in vivo augmentation of a complex gut microbiome.</title>
        <authorList>
            <person name="Cheng A.G."/>
            <person name="Ho P.Y."/>
            <person name="Aranda-Diaz A."/>
            <person name="Jain S."/>
            <person name="Yu F.B."/>
            <person name="Meng X."/>
            <person name="Wang M."/>
            <person name="Iakiviak M."/>
            <person name="Nagashima K."/>
            <person name="Zhao A."/>
            <person name="Murugkar P."/>
            <person name="Patil A."/>
            <person name="Atabakhsh K."/>
            <person name="Weakley A."/>
            <person name="Yan J."/>
            <person name="Brumbaugh A.R."/>
            <person name="Higginbottom S."/>
            <person name="Dimas A."/>
            <person name="Shiver A.L."/>
            <person name="Deutschbauer A."/>
            <person name="Neff N."/>
            <person name="Sonnenburg J.L."/>
            <person name="Huang K.C."/>
            <person name="Fischbach M.A."/>
        </authorList>
    </citation>
    <scope>NUCLEOTIDE SEQUENCE</scope>
    <source>
        <strain evidence="2">DSM 19829</strain>
    </source>
</reference>
<accession>A0ABY5VKT0</accession>
<dbReference type="PANTHER" id="PTHR33744">
    <property type="entry name" value="CARBOHYDRATE DIACID REGULATOR"/>
    <property type="match status" value="1"/>
</dbReference>
<evidence type="ECO:0000259" key="1">
    <source>
        <dbReference type="Pfam" id="PF13556"/>
    </source>
</evidence>
<dbReference type="EMBL" id="CP102290">
    <property type="protein sequence ID" value="UWP60927.1"/>
    <property type="molecule type" value="Genomic_DNA"/>
</dbReference>
<dbReference type="Proteomes" id="UP001060164">
    <property type="component" value="Chromosome"/>
</dbReference>
<protein>
    <submittedName>
        <fullName evidence="2">Helix-turn-helix domain-containing protein</fullName>
    </submittedName>
</protein>
<dbReference type="InterPro" id="IPR051448">
    <property type="entry name" value="CdaR-like_regulators"/>
</dbReference>
<feature type="domain" description="PucR C-terminal helix-turn-helix" evidence="1">
    <location>
        <begin position="440"/>
        <end position="494"/>
    </location>
</feature>
<keyword evidence="3" id="KW-1185">Reference proteome</keyword>
<proteinExistence type="predicted"/>
<evidence type="ECO:0000313" key="3">
    <source>
        <dbReference type="Proteomes" id="UP001060164"/>
    </source>
</evidence>
<dbReference type="RefSeq" id="WP_028527625.1">
    <property type="nucleotide sequence ID" value="NZ_CABLBR010000003.1"/>
</dbReference>
<dbReference type="Pfam" id="PF13556">
    <property type="entry name" value="HTH_30"/>
    <property type="match status" value="1"/>
</dbReference>
<organism evidence="2 3">
    <name type="scientific">Ruminococcus gauvreauii</name>
    <dbReference type="NCBI Taxonomy" id="438033"/>
    <lineage>
        <taxon>Bacteria</taxon>
        <taxon>Bacillati</taxon>
        <taxon>Bacillota</taxon>
        <taxon>Clostridia</taxon>
        <taxon>Eubacteriales</taxon>
        <taxon>Oscillospiraceae</taxon>
        <taxon>Ruminococcus</taxon>
    </lineage>
</organism>